<evidence type="ECO:0000256" key="2">
    <source>
        <dbReference type="ARBA" id="ARBA00023125"/>
    </source>
</evidence>
<keyword evidence="2 4" id="KW-0238">DNA-binding</keyword>
<evidence type="ECO:0000259" key="6">
    <source>
        <dbReference type="PROSITE" id="PS51898"/>
    </source>
</evidence>
<evidence type="ECO:0000313" key="8">
    <source>
        <dbReference type="EMBL" id="RWZ59632.1"/>
    </source>
</evidence>
<organism evidence="8 9">
    <name type="scientific">Labedella populi</name>
    <dbReference type="NCBI Taxonomy" id="2498850"/>
    <lineage>
        <taxon>Bacteria</taxon>
        <taxon>Bacillati</taxon>
        <taxon>Actinomycetota</taxon>
        <taxon>Actinomycetes</taxon>
        <taxon>Micrococcales</taxon>
        <taxon>Microbacteriaceae</taxon>
        <taxon>Labedella</taxon>
    </lineage>
</organism>
<dbReference type="AlphaFoldDB" id="A0A3S4A3L3"/>
<evidence type="ECO:0000259" key="7">
    <source>
        <dbReference type="PROSITE" id="PS51900"/>
    </source>
</evidence>
<dbReference type="InterPro" id="IPR010998">
    <property type="entry name" value="Integrase_recombinase_N"/>
</dbReference>
<dbReference type="PROSITE" id="PS51900">
    <property type="entry name" value="CB"/>
    <property type="match status" value="1"/>
</dbReference>
<proteinExistence type="inferred from homology"/>
<dbReference type="Proteomes" id="UP000288603">
    <property type="component" value="Unassembled WGS sequence"/>
</dbReference>
<dbReference type="GO" id="GO:0003677">
    <property type="term" value="F:DNA binding"/>
    <property type="evidence" value="ECO:0007669"/>
    <property type="project" value="UniProtKB-UniRule"/>
</dbReference>
<keyword evidence="9" id="KW-1185">Reference proteome</keyword>
<dbReference type="Pfam" id="PF00589">
    <property type="entry name" value="Phage_integrase"/>
    <property type="match status" value="1"/>
</dbReference>
<evidence type="ECO:0000256" key="3">
    <source>
        <dbReference type="ARBA" id="ARBA00023172"/>
    </source>
</evidence>
<reference evidence="8 9" key="1">
    <citation type="submission" date="2018-12" db="EMBL/GenBank/DDBJ databases">
        <authorList>
            <person name="Li F."/>
        </authorList>
    </citation>
    <scope>NUCLEOTIDE SEQUENCE [LARGE SCALE GENOMIC DNA]</scope>
    <source>
        <strain evidence="8 9">8H24J-4-2</strain>
    </source>
</reference>
<dbReference type="InterPro" id="IPR011010">
    <property type="entry name" value="DNA_brk_join_enz"/>
</dbReference>
<dbReference type="InterPro" id="IPR002104">
    <property type="entry name" value="Integrase_catalytic"/>
</dbReference>
<dbReference type="InterPro" id="IPR050090">
    <property type="entry name" value="Tyrosine_recombinase_XerCD"/>
</dbReference>
<dbReference type="SUPFAM" id="SSF56349">
    <property type="entry name" value="DNA breaking-rejoining enzymes"/>
    <property type="match status" value="1"/>
</dbReference>
<dbReference type="PANTHER" id="PTHR30349">
    <property type="entry name" value="PHAGE INTEGRASE-RELATED"/>
    <property type="match status" value="1"/>
</dbReference>
<feature type="domain" description="Core-binding (CB)" evidence="7">
    <location>
        <begin position="1"/>
        <end position="80"/>
    </location>
</feature>
<dbReference type="Gene3D" id="1.10.150.130">
    <property type="match status" value="1"/>
</dbReference>
<protein>
    <submittedName>
        <fullName evidence="8">Site-specific integrase</fullName>
    </submittedName>
</protein>
<dbReference type="PANTHER" id="PTHR30349:SF64">
    <property type="entry name" value="PROPHAGE INTEGRASE INTD-RELATED"/>
    <property type="match status" value="1"/>
</dbReference>
<dbReference type="GO" id="GO:0006310">
    <property type="term" value="P:DNA recombination"/>
    <property type="evidence" value="ECO:0007669"/>
    <property type="project" value="UniProtKB-KW"/>
</dbReference>
<sequence length="304" mass="33452">MTLNNWKERHWATLVEGVRPATEAAYERGWRLRVQPWLGHRKLESLGVTDIDDAIAGWSGSASTRNDALAVLSRLLEGAARAGIIAANPVRLARRPRQEGAGEVRSRALTAAEVKVMLEFVPDGPHRDYLAALVYTGMRAGEASALRVGDVDLDHGVIHVRRTFSPAGGGRVQEQTPKSHKERSVPLPSSLRSVVIRRIEGLGRNDLVFTGPNGGRLNTSNVRRAVEWEGLRTQLDRPDFRIHDLRHTLATLLFDAGAAANDVQAILGHSSMQVTERYSRARSDAALRANGALNRLLDFPIHQD</sequence>
<dbReference type="OrthoDB" id="1822491at2"/>
<dbReference type="Gene3D" id="1.10.443.10">
    <property type="entry name" value="Intergrase catalytic core"/>
    <property type="match status" value="1"/>
</dbReference>
<keyword evidence="3" id="KW-0233">DNA recombination</keyword>
<dbReference type="PROSITE" id="PS51898">
    <property type="entry name" value="TYR_RECOMBINASE"/>
    <property type="match status" value="1"/>
</dbReference>
<name>A0A3S4A3L3_9MICO</name>
<evidence type="ECO:0000256" key="1">
    <source>
        <dbReference type="ARBA" id="ARBA00008857"/>
    </source>
</evidence>
<dbReference type="EMBL" id="RZNC01000004">
    <property type="protein sequence ID" value="RWZ59632.1"/>
    <property type="molecule type" value="Genomic_DNA"/>
</dbReference>
<evidence type="ECO:0000256" key="5">
    <source>
        <dbReference type="SAM" id="MobiDB-lite"/>
    </source>
</evidence>
<dbReference type="InterPro" id="IPR044068">
    <property type="entry name" value="CB"/>
</dbReference>
<dbReference type="InterPro" id="IPR013762">
    <property type="entry name" value="Integrase-like_cat_sf"/>
</dbReference>
<feature type="region of interest" description="Disordered" evidence="5">
    <location>
        <begin position="166"/>
        <end position="187"/>
    </location>
</feature>
<feature type="domain" description="Tyr recombinase" evidence="6">
    <location>
        <begin position="104"/>
        <end position="292"/>
    </location>
</feature>
<dbReference type="GO" id="GO:0015074">
    <property type="term" value="P:DNA integration"/>
    <property type="evidence" value="ECO:0007669"/>
    <property type="project" value="InterPro"/>
</dbReference>
<evidence type="ECO:0000256" key="4">
    <source>
        <dbReference type="PROSITE-ProRule" id="PRU01248"/>
    </source>
</evidence>
<accession>A0A3S4A3L3</accession>
<comment type="similarity">
    <text evidence="1">Belongs to the 'phage' integrase family.</text>
</comment>
<evidence type="ECO:0000313" key="9">
    <source>
        <dbReference type="Proteomes" id="UP000288603"/>
    </source>
</evidence>
<dbReference type="CDD" id="cd01189">
    <property type="entry name" value="INT_ICEBs1_C_like"/>
    <property type="match status" value="1"/>
</dbReference>
<gene>
    <name evidence="8" type="ORF">ELQ92_12460</name>
</gene>
<comment type="caution">
    <text evidence="8">The sequence shown here is derived from an EMBL/GenBank/DDBJ whole genome shotgun (WGS) entry which is preliminary data.</text>
</comment>